<dbReference type="OrthoDB" id="66510at2759"/>
<dbReference type="GO" id="GO:0030332">
    <property type="term" value="F:cyclin binding"/>
    <property type="evidence" value="ECO:0007669"/>
    <property type="project" value="TreeGrafter"/>
</dbReference>
<evidence type="ECO:0000256" key="1">
    <source>
        <dbReference type="SAM" id="MobiDB-lite"/>
    </source>
</evidence>
<accession>A0A8S0X4X2</accession>
<dbReference type="AlphaFoldDB" id="A0A8S0X4X2"/>
<feature type="region of interest" description="Disordered" evidence="1">
    <location>
        <begin position="482"/>
        <end position="509"/>
    </location>
</feature>
<dbReference type="GO" id="GO:0031624">
    <property type="term" value="F:ubiquitin conjugating enzyme binding"/>
    <property type="evidence" value="ECO:0007669"/>
    <property type="project" value="TreeGrafter"/>
</dbReference>
<feature type="compositionally biased region" description="Low complexity" evidence="1">
    <location>
        <begin position="585"/>
        <end position="601"/>
    </location>
</feature>
<dbReference type="GO" id="GO:0000209">
    <property type="term" value="P:protein polyubiquitination"/>
    <property type="evidence" value="ECO:0007669"/>
    <property type="project" value="TreeGrafter"/>
</dbReference>
<dbReference type="PANTHER" id="PTHR31531:SF2">
    <property type="entry name" value="E3 UBIQUITIN-PROTEIN LIGASE E3D"/>
    <property type="match status" value="1"/>
</dbReference>
<dbReference type="Pfam" id="PF09814">
    <property type="entry name" value="HECT_2"/>
    <property type="match status" value="1"/>
</dbReference>
<organism evidence="2 3">
    <name type="scientific">Cyclocybe aegerita</name>
    <name type="common">Black poplar mushroom</name>
    <name type="synonym">Agrocybe aegerita</name>
    <dbReference type="NCBI Taxonomy" id="1973307"/>
    <lineage>
        <taxon>Eukaryota</taxon>
        <taxon>Fungi</taxon>
        <taxon>Dikarya</taxon>
        <taxon>Basidiomycota</taxon>
        <taxon>Agaricomycotina</taxon>
        <taxon>Agaricomycetes</taxon>
        <taxon>Agaricomycetidae</taxon>
        <taxon>Agaricales</taxon>
        <taxon>Agaricineae</taxon>
        <taxon>Bolbitiaceae</taxon>
        <taxon>Cyclocybe</taxon>
    </lineage>
</organism>
<feature type="region of interest" description="Disordered" evidence="1">
    <location>
        <begin position="138"/>
        <end position="159"/>
    </location>
</feature>
<keyword evidence="3" id="KW-1185">Reference proteome</keyword>
<protein>
    <recommendedName>
        <fullName evidence="4">HECT-like ubiquitin-conjugating enzyme-binding-domain-containing protein</fullName>
    </recommendedName>
</protein>
<name>A0A8S0X4X2_CYCAE</name>
<gene>
    <name evidence="2" type="ORF">AAE3_LOCUS9439</name>
</gene>
<sequence length="967" mass="106931">MRISSCLINRLIHNYGQLSFISVHGMATIARSKSATHSLSTPLIDLDSHIPSPFPRNQLARDTVPTPSAVVEDVFADSQYEAGPSTSALDGSTSEASGTVALKELMPSIVYVQKSCLMTLNNLLSEPIRWNPIVPDRRHSMPSSIQPSTAAAEDSSSTSALQTLVKNLRNHQASGEMVEAREESTDAELLRELSTRIGVIARSLSEADAALAKALVSLLTDLNRLSELQANITHLPAHLVSEETSSILEAPPPIDVFDRLTRQLSDLQIERLSSQAQVLVPGASPLFAVETALLWSRIDADLEKVVAMCKHRTDSFIDNLPPQYDPADYEDDDGDLQPPEYDQMGRPSFDDSKYKAGFFQQQQQGSRQTDEKMKMDLEAVTMAIDRLYLVAPQLHNQRVELKSSKLAEMEKARREVTTKSKGKERDAKELENILNLLGRASERTLKDQSVILDGGMKSRLERSRQKESAKRDAFVEQLVQHSRAGRMHGQDAVLQPSTPRLKDSDRIRDPEAMLTLPEFMREPLPASERQKDSEAMLTLPEFVNEPLPLQFSLLDTDPAQEGPDGKPRKKRSRSLSAPPLAWLRSSSRSSNSSSGSSSSSSKGKAKAIGHAFDVTYVAENHENLHHILVFFTVTGAKAGAELQAEIIPSFLNHPSDGGDHLVIKSGPYSSLPLMLPAHTTPGKKEVRSQGGHHEIKLLTQPSTSPTGSTFSGEHHITASSQLLDATQLLSMNPTSFLCASCSLPLIQSNRVGEYRDLPSEHWEELVEAWMCHSNQKLHEHVQKHGKSGFWPSPGQALVGGSYILFDESTMNRGNLHLAPDSKHDDNWHLTRCLCGAVVGRCQERASEQGKTTVYRVLKYAVRPVSVTSEPFRVPLSAFIVEDMAEFVQAHASYRFVIHDEEEDKPRILIWLFKPRIRLAYTTPGTRGIPKSANILAAKVLYKLLGPTETTTGIKRQYPLSILSLKVT</sequence>
<feature type="compositionally biased region" description="Low complexity" evidence="1">
    <location>
        <begin position="148"/>
        <end position="159"/>
    </location>
</feature>
<dbReference type="EMBL" id="CACVBS010000058">
    <property type="protein sequence ID" value="CAA7267252.1"/>
    <property type="molecule type" value="Genomic_DNA"/>
</dbReference>
<dbReference type="GO" id="GO:0061630">
    <property type="term" value="F:ubiquitin protein ligase activity"/>
    <property type="evidence" value="ECO:0007669"/>
    <property type="project" value="TreeGrafter"/>
</dbReference>
<dbReference type="GO" id="GO:0051865">
    <property type="term" value="P:protein autoubiquitination"/>
    <property type="evidence" value="ECO:0007669"/>
    <property type="project" value="TreeGrafter"/>
</dbReference>
<dbReference type="GO" id="GO:0005829">
    <property type="term" value="C:cytosol"/>
    <property type="evidence" value="ECO:0007669"/>
    <property type="project" value="TreeGrafter"/>
</dbReference>
<reference evidence="2 3" key="1">
    <citation type="submission" date="2020-01" db="EMBL/GenBank/DDBJ databases">
        <authorList>
            <person name="Gupta K D."/>
        </authorList>
    </citation>
    <scope>NUCLEOTIDE SEQUENCE [LARGE SCALE GENOMIC DNA]</scope>
</reference>
<evidence type="ECO:0008006" key="4">
    <source>
        <dbReference type="Google" id="ProtNLM"/>
    </source>
</evidence>
<dbReference type="GO" id="GO:0000151">
    <property type="term" value="C:ubiquitin ligase complex"/>
    <property type="evidence" value="ECO:0007669"/>
    <property type="project" value="TreeGrafter"/>
</dbReference>
<dbReference type="GO" id="GO:0043161">
    <property type="term" value="P:proteasome-mediated ubiquitin-dependent protein catabolic process"/>
    <property type="evidence" value="ECO:0007669"/>
    <property type="project" value="TreeGrafter"/>
</dbReference>
<feature type="region of interest" description="Disordered" evidence="1">
    <location>
        <begin position="554"/>
        <end position="603"/>
    </location>
</feature>
<dbReference type="Proteomes" id="UP000467700">
    <property type="component" value="Unassembled WGS sequence"/>
</dbReference>
<feature type="compositionally biased region" description="Basic and acidic residues" evidence="1">
    <location>
        <begin position="500"/>
        <end position="509"/>
    </location>
</feature>
<dbReference type="GO" id="GO:0005634">
    <property type="term" value="C:nucleus"/>
    <property type="evidence" value="ECO:0007669"/>
    <property type="project" value="TreeGrafter"/>
</dbReference>
<evidence type="ECO:0000313" key="2">
    <source>
        <dbReference type="EMBL" id="CAA7267252.1"/>
    </source>
</evidence>
<comment type="caution">
    <text evidence="2">The sequence shown here is derived from an EMBL/GenBank/DDBJ whole genome shotgun (WGS) entry which is preliminary data.</text>
</comment>
<evidence type="ECO:0000313" key="3">
    <source>
        <dbReference type="Proteomes" id="UP000467700"/>
    </source>
</evidence>
<dbReference type="PANTHER" id="PTHR31531">
    <property type="entry name" value="E3 UBIQUITIN-PROTEIN LIGASE E3D FAMILY MEMBER"/>
    <property type="match status" value="1"/>
</dbReference>
<dbReference type="InterPro" id="IPR019193">
    <property type="entry name" value="UBQ-conj_enz_E2-bd_prot"/>
</dbReference>
<dbReference type="GO" id="GO:0006513">
    <property type="term" value="P:protein monoubiquitination"/>
    <property type="evidence" value="ECO:0007669"/>
    <property type="project" value="TreeGrafter"/>
</dbReference>
<proteinExistence type="predicted"/>